<feature type="compositionally biased region" description="Low complexity" evidence="1">
    <location>
        <begin position="140"/>
        <end position="151"/>
    </location>
</feature>
<feature type="compositionally biased region" description="Basic and acidic residues" evidence="1">
    <location>
        <begin position="40"/>
        <end position="54"/>
    </location>
</feature>
<name>A0ABP9DGK0_9ACTN</name>
<comment type="caution">
    <text evidence="2">The sequence shown here is derived from an EMBL/GenBank/DDBJ whole genome shotgun (WGS) entry which is preliminary data.</text>
</comment>
<sequence length="252" mass="26324">MTTSDHRRRTDSLDAVADADTGPDRAGTPAGGGDPGATARRSEWAEQPRHDTADTPRVPRSGTPGRFVTTAEAPRTAPDDGAPRTAPDDGAPRPVVAVGPGPAAPTRSAPPAPAAPSAAERTGERTGAGKAEAQDRTRPGVRPGAGPAGTADGVGALLPPDLTQQLTHRLDHAVGTFVDDPRQAVQEADEALDETVRRLTDGLRERRTALHDTWHADTTGEDRGAAGGASRTEDLRLLLREYRDLVQHLLAV</sequence>
<evidence type="ECO:0000313" key="3">
    <source>
        <dbReference type="Proteomes" id="UP001501752"/>
    </source>
</evidence>
<reference evidence="3" key="1">
    <citation type="journal article" date="2019" name="Int. J. Syst. Evol. Microbiol.">
        <title>The Global Catalogue of Microorganisms (GCM) 10K type strain sequencing project: providing services to taxonomists for standard genome sequencing and annotation.</title>
        <authorList>
            <consortium name="The Broad Institute Genomics Platform"/>
            <consortium name="The Broad Institute Genome Sequencing Center for Infectious Disease"/>
            <person name="Wu L."/>
            <person name="Ma J."/>
        </authorList>
    </citation>
    <scope>NUCLEOTIDE SEQUENCE [LARGE SCALE GENOMIC DNA]</scope>
    <source>
        <strain evidence="3">JCM 13006</strain>
    </source>
</reference>
<feature type="region of interest" description="Disordered" evidence="1">
    <location>
        <begin position="1"/>
        <end position="158"/>
    </location>
</feature>
<feature type="compositionally biased region" description="Low complexity" evidence="1">
    <location>
        <begin position="92"/>
        <end position="107"/>
    </location>
</feature>
<evidence type="ECO:0000313" key="2">
    <source>
        <dbReference type="EMBL" id="GAA4836034.1"/>
    </source>
</evidence>
<feature type="compositionally biased region" description="Basic and acidic residues" evidence="1">
    <location>
        <begin position="1"/>
        <end position="12"/>
    </location>
</feature>
<accession>A0ABP9DGK0</accession>
<dbReference type="EMBL" id="BAABIS010000001">
    <property type="protein sequence ID" value="GAA4836034.1"/>
    <property type="molecule type" value="Genomic_DNA"/>
</dbReference>
<dbReference type="Proteomes" id="UP001501752">
    <property type="component" value="Unassembled WGS sequence"/>
</dbReference>
<evidence type="ECO:0000256" key="1">
    <source>
        <dbReference type="SAM" id="MobiDB-lite"/>
    </source>
</evidence>
<dbReference type="RefSeq" id="WP_345695405.1">
    <property type="nucleotide sequence ID" value="NZ_BAABIS010000001.1"/>
</dbReference>
<feature type="compositionally biased region" description="Basic and acidic residues" evidence="1">
    <location>
        <begin position="77"/>
        <end position="91"/>
    </location>
</feature>
<proteinExistence type="predicted"/>
<gene>
    <name evidence="2" type="ORF">GCM10023235_08590</name>
</gene>
<protein>
    <submittedName>
        <fullName evidence="2">Uncharacterized protein</fullName>
    </submittedName>
</protein>
<organism evidence="2 3">
    <name type="scientific">Kitasatospora terrestris</name>
    <dbReference type="NCBI Taxonomy" id="258051"/>
    <lineage>
        <taxon>Bacteria</taxon>
        <taxon>Bacillati</taxon>
        <taxon>Actinomycetota</taxon>
        <taxon>Actinomycetes</taxon>
        <taxon>Kitasatosporales</taxon>
        <taxon>Streptomycetaceae</taxon>
        <taxon>Kitasatospora</taxon>
    </lineage>
</organism>
<keyword evidence="3" id="KW-1185">Reference proteome</keyword>